<accession>A0A843WY86</accession>
<dbReference type="Proteomes" id="UP000652761">
    <property type="component" value="Unassembled WGS sequence"/>
</dbReference>
<sequence>MWWRHSFLTRALPLVVAYERSSAKDICGVVGGGLAVRSGGVAGGADRFSSADGGVSSAGASFRISANWASKSARAAGLDVEGEGAGLQAGAAAFRAWGARAVRVPHADGVRSVGTLAARCSSCSSDSFSR</sequence>
<gene>
    <name evidence="2" type="ORF">Taro_045959</name>
</gene>
<protein>
    <submittedName>
        <fullName evidence="2">Uncharacterized protein</fullName>
    </submittedName>
</protein>
<evidence type="ECO:0000256" key="1">
    <source>
        <dbReference type="SAM" id="SignalP"/>
    </source>
</evidence>
<keyword evidence="3" id="KW-1185">Reference proteome</keyword>
<name>A0A843WY86_COLES</name>
<evidence type="ECO:0000313" key="3">
    <source>
        <dbReference type="Proteomes" id="UP000652761"/>
    </source>
</evidence>
<feature type="chain" id="PRO_5032785461" evidence="1">
    <location>
        <begin position="24"/>
        <end position="130"/>
    </location>
</feature>
<dbReference type="EMBL" id="NMUH01005538">
    <property type="protein sequence ID" value="MQM13036.1"/>
    <property type="molecule type" value="Genomic_DNA"/>
</dbReference>
<keyword evidence="1" id="KW-0732">Signal</keyword>
<proteinExistence type="predicted"/>
<organism evidence="2 3">
    <name type="scientific">Colocasia esculenta</name>
    <name type="common">Wild taro</name>
    <name type="synonym">Arum esculentum</name>
    <dbReference type="NCBI Taxonomy" id="4460"/>
    <lineage>
        <taxon>Eukaryota</taxon>
        <taxon>Viridiplantae</taxon>
        <taxon>Streptophyta</taxon>
        <taxon>Embryophyta</taxon>
        <taxon>Tracheophyta</taxon>
        <taxon>Spermatophyta</taxon>
        <taxon>Magnoliopsida</taxon>
        <taxon>Liliopsida</taxon>
        <taxon>Araceae</taxon>
        <taxon>Aroideae</taxon>
        <taxon>Colocasieae</taxon>
        <taxon>Colocasia</taxon>
    </lineage>
</organism>
<evidence type="ECO:0000313" key="2">
    <source>
        <dbReference type="EMBL" id="MQM13036.1"/>
    </source>
</evidence>
<reference evidence="2" key="1">
    <citation type="submission" date="2017-07" db="EMBL/GenBank/DDBJ databases">
        <title>Taro Niue Genome Assembly and Annotation.</title>
        <authorList>
            <person name="Atibalentja N."/>
            <person name="Keating K."/>
            <person name="Fields C.J."/>
        </authorList>
    </citation>
    <scope>NUCLEOTIDE SEQUENCE</scope>
    <source>
        <strain evidence="2">Niue_2</strain>
        <tissue evidence="2">Leaf</tissue>
    </source>
</reference>
<dbReference type="AlphaFoldDB" id="A0A843WY86"/>
<feature type="signal peptide" evidence="1">
    <location>
        <begin position="1"/>
        <end position="23"/>
    </location>
</feature>
<comment type="caution">
    <text evidence="2">The sequence shown here is derived from an EMBL/GenBank/DDBJ whole genome shotgun (WGS) entry which is preliminary data.</text>
</comment>